<protein>
    <recommendedName>
        <fullName evidence="3">Peptidase S24/S26A/S26B/S26C domain-containing protein</fullName>
    </recommendedName>
</protein>
<proteinExistence type="predicted"/>
<dbReference type="RefSeq" id="WP_109459125.1">
    <property type="nucleotide sequence ID" value="NZ_QFBC01000006.1"/>
</dbReference>
<evidence type="ECO:0000313" key="2">
    <source>
        <dbReference type="Proteomes" id="UP000245252"/>
    </source>
</evidence>
<reference evidence="1 2" key="1">
    <citation type="submission" date="2018-05" db="EMBL/GenBank/DDBJ databases">
        <title>The draft genome of strain NS-104.</title>
        <authorList>
            <person name="Hang P."/>
            <person name="Jiang J."/>
        </authorList>
    </citation>
    <scope>NUCLEOTIDE SEQUENCE [LARGE SCALE GENOMIC DNA]</scope>
    <source>
        <strain evidence="1 2">NS-104</strain>
    </source>
</reference>
<accession>A0A2U2DQ46</accession>
<dbReference type="SUPFAM" id="SSF51306">
    <property type="entry name" value="LexA/Signal peptidase"/>
    <property type="match status" value="1"/>
</dbReference>
<dbReference type="Proteomes" id="UP000245252">
    <property type="component" value="Unassembled WGS sequence"/>
</dbReference>
<organism evidence="1 2">
    <name type="scientific">Metarhizobium album</name>
    <dbReference type="NCBI Taxonomy" id="2182425"/>
    <lineage>
        <taxon>Bacteria</taxon>
        <taxon>Pseudomonadati</taxon>
        <taxon>Pseudomonadota</taxon>
        <taxon>Alphaproteobacteria</taxon>
        <taxon>Hyphomicrobiales</taxon>
        <taxon>Rhizobiaceae</taxon>
        <taxon>Metarhizobium</taxon>
    </lineage>
</organism>
<dbReference type="AlphaFoldDB" id="A0A2U2DQ46"/>
<name>A0A2U2DQ46_9HYPH</name>
<dbReference type="OrthoDB" id="8454962at2"/>
<evidence type="ECO:0000313" key="1">
    <source>
        <dbReference type="EMBL" id="PWE55427.1"/>
    </source>
</evidence>
<comment type="caution">
    <text evidence="1">The sequence shown here is derived from an EMBL/GenBank/DDBJ whole genome shotgun (WGS) entry which is preliminary data.</text>
</comment>
<gene>
    <name evidence="1" type="ORF">DEM27_15330</name>
</gene>
<keyword evidence="2" id="KW-1185">Reference proteome</keyword>
<evidence type="ECO:0008006" key="3">
    <source>
        <dbReference type="Google" id="ProtNLM"/>
    </source>
</evidence>
<sequence length="142" mass="15770">MSIINPGLLPDVYACIADGDCMMPLIRSGDRLVFSRLEPVAVGDLVAVHFHPGMQPEGAGPVHLKRVVGMPAEWILQADHKDWRPTALFSQINPPLIWAWQIDRIAAVHRCIGTMDAMAQSEKEVGMAMRIRGHVPEKTRRS</sequence>
<dbReference type="CDD" id="cd06529">
    <property type="entry name" value="S24_LexA-like"/>
    <property type="match status" value="1"/>
</dbReference>
<dbReference type="InterPro" id="IPR036286">
    <property type="entry name" value="LexA/Signal_pep-like_sf"/>
</dbReference>
<dbReference type="InterPro" id="IPR039418">
    <property type="entry name" value="LexA-like"/>
</dbReference>
<dbReference type="Gene3D" id="2.10.109.10">
    <property type="entry name" value="Umud Fragment, subunit A"/>
    <property type="match status" value="1"/>
</dbReference>
<dbReference type="EMBL" id="QFBC01000006">
    <property type="protein sequence ID" value="PWE55427.1"/>
    <property type="molecule type" value="Genomic_DNA"/>
</dbReference>